<comment type="caution">
    <text evidence="4">The sequence shown here is derived from an EMBL/GenBank/DDBJ whole genome shotgun (WGS) entry which is preliminary data.</text>
</comment>
<sequence>MSTNTFSYNSEETTSILSHCKYPCDFLKTAPRETRGRDLEREVRHHINIELHCATLSEYLRVQRIPRGLRVPLRPTLFQDSPEYCTKFEQILNKCSLDLITLTIEHLQKEIEASSERVKAIEIQLSSTGTPEELNQLKSEIKTKTEQHRRDIENRKLLKFVRDTEDYEAKRVYRWQDNYPSSPLHRKNRTSFFHGLLHFGIRAGQEFLHSQHIPFFRTTHSTRQEKRTRRSQRLRGRYRPHTDHTISGTESLIVNISSRTLGTLDCSVLQKGLSFCPTYRYRTFDLDMDLQRFFRSLRLKVYFADPQNNTVDILRAPAAPQLLSAESLGLHTKSQFRPPRGSHAVETFIQFIQNSFHTLRGEVEMGHLHYPPNLTLRERQSLQSLKSDSSLVIKPANKGGAIVIMDKSDYLKEIMRQLDNTTIYRKLDSNPTQSIRNRISAILREYTTLGVLDLKTCNYLTNDHPVTPVFYTLPKIHKNLEHPPGRPIVAATNSILSPIAMFLEKILTPHIQSTKSFLLDIGAFLEVIQNMESIPADAILASLDVKDLYTSIPHEEGINSVKKLLSTTGTHEQQINLVVKLLTIVLDSNHFLFQDQFYLQIRGTAMGSNVAPPYANCYMADFEESLIYPDLRFRDNVLLWKRYIDDIFCVWGGTLESLLSFVDSLNTAWPGISFTMAHDLHRMNFLDTVVIKDQGDTLSTDIHIKGTDRNSLLHFQSLHPRAIKKAIPKSQIQRVTRIVSDNELRVQRVSEMKAKFQARGYPESVLQEAHTSGHNNRCFLVVSWWFLGGFLVVCEHDHTDLFTVQVSWWFLGGFLVVCEHDHTDLFTVQASAMGGSLTANERGSWNQTISEGAGAEEQMEEAEEKEVMDEQQSRDEEDNDPPSLLSVVGGREQRKQP</sequence>
<proteinExistence type="predicted"/>
<dbReference type="Proteomes" id="UP001176940">
    <property type="component" value="Unassembled WGS sequence"/>
</dbReference>
<dbReference type="InterPro" id="IPR058912">
    <property type="entry name" value="HTH_animal"/>
</dbReference>
<feature type="region of interest" description="Disordered" evidence="2">
    <location>
        <begin position="837"/>
        <end position="897"/>
    </location>
</feature>
<accession>A0ABN9MJE0</accession>
<keyword evidence="5" id="KW-1185">Reference proteome</keyword>
<evidence type="ECO:0000256" key="2">
    <source>
        <dbReference type="SAM" id="MobiDB-lite"/>
    </source>
</evidence>
<dbReference type="PROSITE" id="PS50878">
    <property type="entry name" value="RT_POL"/>
    <property type="match status" value="1"/>
</dbReference>
<dbReference type="EMBL" id="CAUEEQ010077887">
    <property type="protein sequence ID" value="CAJ0966902.1"/>
    <property type="molecule type" value="Genomic_DNA"/>
</dbReference>
<evidence type="ECO:0000259" key="3">
    <source>
        <dbReference type="PROSITE" id="PS50878"/>
    </source>
</evidence>
<name>A0ABN9MJE0_9NEOB</name>
<evidence type="ECO:0000313" key="4">
    <source>
        <dbReference type="EMBL" id="CAJ0966902.1"/>
    </source>
</evidence>
<feature type="compositionally biased region" description="Basic residues" evidence="2">
    <location>
        <begin position="226"/>
        <end position="239"/>
    </location>
</feature>
<feature type="compositionally biased region" description="Acidic residues" evidence="2">
    <location>
        <begin position="857"/>
        <end position="880"/>
    </location>
</feature>
<feature type="coiled-coil region" evidence="1">
    <location>
        <begin position="97"/>
        <end position="124"/>
    </location>
</feature>
<protein>
    <recommendedName>
        <fullName evidence="3">Reverse transcriptase domain-containing protein</fullName>
    </recommendedName>
</protein>
<feature type="region of interest" description="Disordered" evidence="2">
    <location>
        <begin position="220"/>
        <end position="241"/>
    </location>
</feature>
<feature type="compositionally biased region" description="Polar residues" evidence="2">
    <location>
        <begin position="837"/>
        <end position="850"/>
    </location>
</feature>
<reference evidence="4" key="1">
    <citation type="submission" date="2023-07" db="EMBL/GenBank/DDBJ databases">
        <authorList>
            <person name="Stuckert A."/>
        </authorList>
    </citation>
    <scope>NUCLEOTIDE SEQUENCE</scope>
</reference>
<evidence type="ECO:0000313" key="5">
    <source>
        <dbReference type="Proteomes" id="UP001176940"/>
    </source>
</evidence>
<dbReference type="PANTHER" id="PTHR21301:SF12">
    <property type="match status" value="1"/>
</dbReference>
<gene>
    <name evidence="4" type="ORF">RIMI_LOCUS21802327</name>
</gene>
<keyword evidence="1" id="KW-0175">Coiled coil</keyword>
<evidence type="ECO:0000256" key="1">
    <source>
        <dbReference type="SAM" id="Coils"/>
    </source>
</evidence>
<feature type="domain" description="Reverse transcriptase" evidence="3">
    <location>
        <begin position="454"/>
        <end position="702"/>
    </location>
</feature>
<dbReference type="Pfam" id="PF00078">
    <property type="entry name" value="RVT_1"/>
    <property type="match status" value="1"/>
</dbReference>
<dbReference type="Pfam" id="PF26215">
    <property type="entry name" value="HTH_animal"/>
    <property type="match status" value="1"/>
</dbReference>
<dbReference type="InterPro" id="IPR000477">
    <property type="entry name" value="RT_dom"/>
</dbReference>
<organism evidence="4 5">
    <name type="scientific">Ranitomeya imitator</name>
    <name type="common">mimic poison frog</name>
    <dbReference type="NCBI Taxonomy" id="111125"/>
    <lineage>
        <taxon>Eukaryota</taxon>
        <taxon>Metazoa</taxon>
        <taxon>Chordata</taxon>
        <taxon>Craniata</taxon>
        <taxon>Vertebrata</taxon>
        <taxon>Euteleostomi</taxon>
        <taxon>Amphibia</taxon>
        <taxon>Batrachia</taxon>
        <taxon>Anura</taxon>
        <taxon>Neobatrachia</taxon>
        <taxon>Hyloidea</taxon>
        <taxon>Dendrobatidae</taxon>
        <taxon>Dendrobatinae</taxon>
        <taxon>Ranitomeya</taxon>
    </lineage>
</organism>
<dbReference type="PANTHER" id="PTHR21301">
    <property type="entry name" value="REVERSE TRANSCRIPTASE"/>
    <property type="match status" value="1"/>
</dbReference>